<sequence length="102" mass="11310">MAFSSCTREETAESGVGQQAAYLRGQISEHVKSAKEAEAELAEVLKTLRSLRRVGEPEDPEEAKLEAELVGILETNRYRMERIVQFLSSSSNNNLEPPSKVS</sequence>
<accession>A0A9R1VAI0</accession>
<dbReference type="Proteomes" id="UP000235145">
    <property type="component" value="Unassembled WGS sequence"/>
</dbReference>
<organism evidence="2 3">
    <name type="scientific">Lactuca sativa</name>
    <name type="common">Garden lettuce</name>
    <dbReference type="NCBI Taxonomy" id="4236"/>
    <lineage>
        <taxon>Eukaryota</taxon>
        <taxon>Viridiplantae</taxon>
        <taxon>Streptophyta</taxon>
        <taxon>Embryophyta</taxon>
        <taxon>Tracheophyta</taxon>
        <taxon>Spermatophyta</taxon>
        <taxon>Magnoliopsida</taxon>
        <taxon>eudicotyledons</taxon>
        <taxon>Gunneridae</taxon>
        <taxon>Pentapetalae</taxon>
        <taxon>asterids</taxon>
        <taxon>campanulids</taxon>
        <taxon>Asterales</taxon>
        <taxon>Asteraceae</taxon>
        <taxon>Cichorioideae</taxon>
        <taxon>Cichorieae</taxon>
        <taxon>Lactucinae</taxon>
        <taxon>Lactuca</taxon>
    </lineage>
</organism>
<dbReference type="EMBL" id="NBSK02000006">
    <property type="protein sequence ID" value="KAJ0201206.1"/>
    <property type="molecule type" value="Genomic_DNA"/>
</dbReference>
<name>A0A9R1VAI0_LACSA</name>
<comment type="caution">
    <text evidence="2">The sequence shown here is derived from an EMBL/GenBank/DDBJ whole genome shotgun (WGS) entry which is preliminary data.</text>
</comment>
<keyword evidence="3" id="KW-1185">Reference proteome</keyword>
<gene>
    <name evidence="2" type="ORF">LSAT_V11C600301120</name>
</gene>
<reference evidence="2 3" key="1">
    <citation type="journal article" date="2017" name="Nat. Commun.">
        <title>Genome assembly with in vitro proximity ligation data and whole-genome triplication in lettuce.</title>
        <authorList>
            <person name="Reyes-Chin-Wo S."/>
            <person name="Wang Z."/>
            <person name="Yang X."/>
            <person name="Kozik A."/>
            <person name="Arikit S."/>
            <person name="Song C."/>
            <person name="Xia L."/>
            <person name="Froenicke L."/>
            <person name="Lavelle D.O."/>
            <person name="Truco M.J."/>
            <person name="Xia R."/>
            <person name="Zhu S."/>
            <person name="Xu C."/>
            <person name="Xu H."/>
            <person name="Xu X."/>
            <person name="Cox K."/>
            <person name="Korf I."/>
            <person name="Meyers B.C."/>
            <person name="Michelmore R.W."/>
        </authorList>
    </citation>
    <scope>NUCLEOTIDE SEQUENCE [LARGE SCALE GENOMIC DNA]</scope>
    <source>
        <strain evidence="3">cv. Salinas</strain>
        <tissue evidence="2">Seedlings</tissue>
    </source>
</reference>
<evidence type="ECO:0000256" key="1">
    <source>
        <dbReference type="SAM" id="Coils"/>
    </source>
</evidence>
<protein>
    <submittedName>
        <fullName evidence="2">Uncharacterized protein</fullName>
    </submittedName>
</protein>
<proteinExistence type="predicted"/>
<keyword evidence="1" id="KW-0175">Coiled coil</keyword>
<evidence type="ECO:0000313" key="2">
    <source>
        <dbReference type="EMBL" id="KAJ0201206.1"/>
    </source>
</evidence>
<evidence type="ECO:0000313" key="3">
    <source>
        <dbReference type="Proteomes" id="UP000235145"/>
    </source>
</evidence>
<feature type="coiled-coil region" evidence="1">
    <location>
        <begin position="27"/>
        <end position="54"/>
    </location>
</feature>
<dbReference type="AlphaFoldDB" id="A0A9R1VAI0"/>